<evidence type="ECO:0000256" key="1">
    <source>
        <dbReference type="ARBA" id="ARBA00023125"/>
    </source>
</evidence>
<evidence type="ECO:0000313" key="5">
    <source>
        <dbReference type="Proteomes" id="UP001222377"/>
    </source>
</evidence>
<dbReference type="GO" id="GO:0003677">
    <property type="term" value="F:DNA binding"/>
    <property type="evidence" value="ECO:0007669"/>
    <property type="project" value="UniProtKB-UniRule"/>
</dbReference>
<dbReference type="SUPFAM" id="SSF56349">
    <property type="entry name" value="DNA breaking-rejoining enzymes"/>
    <property type="match status" value="1"/>
</dbReference>
<dbReference type="Proteomes" id="UP001222377">
    <property type="component" value="Unassembled WGS sequence"/>
</dbReference>
<keyword evidence="1 2" id="KW-0238">DNA-binding</keyword>
<feature type="non-terminal residue" evidence="4">
    <location>
        <position position="104"/>
    </location>
</feature>
<dbReference type="Gene3D" id="1.10.150.130">
    <property type="match status" value="1"/>
</dbReference>
<name>A0AAP4DKK4_BACAM</name>
<reference evidence="4" key="1">
    <citation type="submission" date="2023-02" db="EMBL/GenBank/DDBJ databases">
        <title>Draft Whole-Genome Sequences of Bacillus Strains of Potential Probiotic for Poultry.</title>
        <authorList>
            <person name="Ma L.M."/>
            <person name="Lopez-Guerra N."/>
            <person name="Zhang G."/>
        </authorList>
    </citation>
    <scope>NUCLEOTIDE SEQUENCE</scope>
    <source>
        <strain evidence="4">OSU1013-24</strain>
    </source>
</reference>
<accession>A0AAP4DKK4</accession>
<dbReference type="InterPro" id="IPR004107">
    <property type="entry name" value="Integrase_SAM-like_N"/>
</dbReference>
<proteinExistence type="predicted"/>
<feature type="domain" description="Core-binding (CB)" evidence="3">
    <location>
        <begin position="1"/>
        <end position="89"/>
    </location>
</feature>
<dbReference type="InterPro" id="IPR044068">
    <property type="entry name" value="CB"/>
</dbReference>
<comment type="caution">
    <text evidence="4">The sequence shown here is derived from an EMBL/GenBank/DDBJ whole genome shotgun (WGS) entry which is preliminary data.</text>
</comment>
<dbReference type="AlphaFoldDB" id="A0AAP4DKK4"/>
<sequence length="104" mass="12852">MEYPYREKFLSWAKDVKHYRESTVMLYDYTVNSFYNYFYSQSEHGNDIRLVRPQDITNYLVNIQEQHHIVANTANKYYFHLKKYFTFLYSNHLIDEYPLIDLKT</sequence>
<dbReference type="EMBL" id="JARKHX010000290">
    <property type="protein sequence ID" value="MDF4196451.1"/>
    <property type="molecule type" value="Genomic_DNA"/>
</dbReference>
<gene>
    <name evidence="4" type="ORF">PV946_22330</name>
</gene>
<evidence type="ECO:0000313" key="4">
    <source>
        <dbReference type="EMBL" id="MDF4196451.1"/>
    </source>
</evidence>
<dbReference type="RefSeq" id="WP_276351929.1">
    <property type="nucleotide sequence ID" value="NZ_JARKHX010000290.1"/>
</dbReference>
<organism evidence="4 5">
    <name type="scientific">Bacillus amyloliquefaciens</name>
    <name type="common">Bacillus velezensis</name>
    <dbReference type="NCBI Taxonomy" id="1390"/>
    <lineage>
        <taxon>Bacteria</taxon>
        <taxon>Bacillati</taxon>
        <taxon>Bacillota</taxon>
        <taxon>Bacilli</taxon>
        <taxon>Bacillales</taxon>
        <taxon>Bacillaceae</taxon>
        <taxon>Bacillus</taxon>
        <taxon>Bacillus amyloliquefaciens group</taxon>
    </lineage>
</organism>
<dbReference type="InterPro" id="IPR011010">
    <property type="entry name" value="DNA_brk_join_enz"/>
</dbReference>
<dbReference type="Pfam" id="PF02899">
    <property type="entry name" value="Phage_int_SAM_1"/>
    <property type="match status" value="1"/>
</dbReference>
<dbReference type="PROSITE" id="PS51900">
    <property type="entry name" value="CB"/>
    <property type="match status" value="1"/>
</dbReference>
<dbReference type="InterPro" id="IPR010998">
    <property type="entry name" value="Integrase_recombinase_N"/>
</dbReference>
<evidence type="ECO:0000259" key="3">
    <source>
        <dbReference type="PROSITE" id="PS51900"/>
    </source>
</evidence>
<evidence type="ECO:0000256" key="2">
    <source>
        <dbReference type="PROSITE-ProRule" id="PRU01248"/>
    </source>
</evidence>
<protein>
    <submittedName>
        <fullName evidence="4">Site-specific integrase</fullName>
    </submittedName>
</protein>
<dbReference type="GO" id="GO:0015074">
    <property type="term" value="P:DNA integration"/>
    <property type="evidence" value="ECO:0007669"/>
    <property type="project" value="InterPro"/>
</dbReference>